<proteinExistence type="predicted"/>
<dbReference type="EMBL" id="CAICTM010000879">
    <property type="protein sequence ID" value="CAB9517773.1"/>
    <property type="molecule type" value="Genomic_DNA"/>
</dbReference>
<dbReference type="InterPro" id="IPR016024">
    <property type="entry name" value="ARM-type_fold"/>
</dbReference>
<dbReference type="InterPro" id="IPR011989">
    <property type="entry name" value="ARM-like"/>
</dbReference>
<evidence type="ECO:0000313" key="1">
    <source>
        <dbReference type="EMBL" id="CAB9517773.1"/>
    </source>
</evidence>
<gene>
    <name evidence="1" type="ORF">SEMRO_880_G214970.1</name>
</gene>
<organism evidence="1 2">
    <name type="scientific">Seminavis robusta</name>
    <dbReference type="NCBI Taxonomy" id="568900"/>
    <lineage>
        <taxon>Eukaryota</taxon>
        <taxon>Sar</taxon>
        <taxon>Stramenopiles</taxon>
        <taxon>Ochrophyta</taxon>
        <taxon>Bacillariophyta</taxon>
        <taxon>Bacillariophyceae</taxon>
        <taxon>Bacillariophycidae</taxon>
        <taxon>Naviculales</taxon>
        <taxon>Naviculaceae</taxon>
        <taxon>Seminavis</taxon>
    </lineage>
</organism>
<reference evidence="1" key="1">
    <citation type="submission" date="2020-06" db="EMBL/GenBank/DDBJ databases">
        <authorList>
            <consortium name="Plant Systems Biology data submission"/>
        </authorList>
    </citation>
    <scope>NUCLEOTIDE SEQUENCE</scope>
    <source>
        <strain evidence="1">D6</strain>
    </source>
</reference>
<evidence type="ECO:0000313" key="2">
    <source>
        <dbReference type="Proteomes" id="UP001153069"/>
    </source>
</evidence>
<keyword evidence="2" id="KW-1185">Reference proteome</keyword>
<evidence type="ECO:0008006" key="3">
    <source>
        <dbReference type="Google" id="ProtNLM"/>
    </source>
</evidence>
<comment type="caution">
    <text evidence="1">The sequence shown here is derived from an EMBL/GenBank/DDBJ whole genome shotgun (WGS) entry which is preliminary data.</text>
</comment>
<dbReference type="Gene3D" id="1.25.10.10">
    <property type="entry name" value="Leucine-rich Repeat Variant"/>
    <property type="match status" value="1"/>
</dbReference>
<protein>
    <recommendedName>
        <fullName evidence="3">ARM repeat-containing protein</fullName>
    </recommendedName>
</protein>
<dbReference type="AlphaFoldDB" id="A0A9N8EBG6"/>
<dbReference type="Proteomes" id="UP001153069">
    <property type="component" value="Unassembled WGS sequence"/>
</dbReference>
<dbReference type="SUPFAM" id="SSF48371">
    <property type="entry name" value="ARM repeat"/>
    <property type="match status" value="1"/>
</dbReference>
<name>A0A9N8EBG6_9STRA</name>
<accession>A0A9N8EBG6</accession>
<sequence length="413" mass="45184">MASQLQTARYYQEANAVPNILEALTKFPNNPVVQEAGFCALCNIANIKGMLLPMVDSGVIGIVADGMKRHRSDAQVNWAAMGWLYNLAGYPKVGQQDDATGPSWGTRENGDVLKTKLVMAGIVDLVGKGVLAHPENKMVQSEGIGALHFLANASHHAVVKIALLQADSALPALRQAVREGNEKTHQMMMGFGNNRNVGDTSLEDMKVYELACNALMHFGLIEADVLGDDDFDPDDNYDMDDYGNEYPIDVPPFGIEVLLNKDLLADDAGLGWYRDSKFCIDNEQSMKESLSLESPRLENLCASVSNCPWEGAVVYGGLSPRPACKLKTGTRKELLAALGTVHGHQVKAVVSLNSYGRMEEEKLRHAPLVDFFGGATMSYKVTLAFNDTEQNWEVARMTNEVFTFGTTDTKKET</sequence>